<evidence type="ECO:0000256" key="1">
    <source>
        <dbReference type="ARBA" id="ARBA00022723"/>
    </source>
</evidence>
<sequence>MGATGVPTDSTSVLIRGTKQHGRRPTMCDSTSMRLETATQERSRVEKRSLKRAYMRSLHQGVAWYKGKQYVPAEFERMGCAHTSPPDLTKALSTHLQRDWQRCNHHHAAKRRLTVWQWNCGGISAARLDEVKAWLVLNHVTIAVLVETRLTYDAFWTDPHWHCLHTGTQVFAWHGQNITGPAHPDQFRFLQLLRQFSLVVLNSWSATLGPTYVHGQKASRIDHICVRQMYADGEARKVSYLWQSPFLEQTDVGHVPMMCTIAKYWIPAFERHKIQTVTMQQRRESRQAYVDQTPTWQRFTQQTQHAITQHLATATHDADSVMDHMHQTVMETFCTHFPKGQQQRSTPPWMTALPTILNKWEHRCAFYCEAIGTRHSHDSGHQGHCQTICLTKQGISKANTQLTIMMRKLTHDHSFLTRRTNHEALFLHQLPTPAQLLFGTAAGLLRTHQDQHAQLLTHDLARSIHWHHLPDLMTQLQHLQATATLETSLPLDLEAGTSFFQCAKCDFCTMDVSAFRRHCTTAHGHAMYRTHHVDPAAHADNGLPTCKHCSKAFTTWRGFRTHIERGCQALLIGPAPYGADTDPLRAHLGTLRPMNSQAADAAARGLRLITADELHNLKQQDFGPRLLHLIAERNWEQLATDQAACRYLSSRCVICSFQFSRCQELHQHFRLQHPELWEHAPQKAIQLTNIYSDEPPCGCCGALFRTHSCPTWSQIAVLLVNGAGLDAVDPTPLTEERHRCELCLIWFCTTAALVQHLQASHGLQGLSFVESRDALDNTTACAHCGLLFQSMSGLKSHIVQGRCEHFNPNASAETMEIDALWRQACLEGKLMEVLAPPHNRMRLTIVCQACGKGCKRAADLSLHLQTSHARLWRQSERLTMILVDALYQQRCYCNPQVGTKRGSHVCLPFRQIAMSYHRMGTEIFAPTVITDTTLKDVLSDKLPREIKYRLEQALVHRSFANVWQDPAILQMLRGQCIFCGDFHATSDLALHLREAFQHLAPLFQVKDKDLTLQANPRKAKSRRKEEPNSQDSKEDVDMPNVSTAPTMQLLRTLTQLVVRHDQELQDLRKMDQFILFLNPEPTGALHILLQESAQWKKSMEEGSTSLKMPLRQHLMKALLNAMMTRAGQIVESKDTEGLFTTSLQKGVILADRSFPFHRWDPATKQLTIDKKQPVSAAKMKQHLEELLEMLTDPAMVIRFHALSQSKDQTSKAVPWRLQINMRPGQGAEGAEGHTSQTRALSPALVAEMTKNLSIMCMANDRNWCYGNSTAYSFLWTLLCLNCHETSLWGWQSSALIDFIQHHSTPVVLKNIDWFKQILLDWGISQTQQDSAECAQHLLNWLQPQAFDMRWERRLDTEHGLHVFDHSTSHTPILLPFARGHHVCGTCKLTDLIVTWMQEQSMCTALVTAPPCICLTIDRFHQTGCGTIERNVSAIDLEAEVEIPVFTTGLECDMLGYIVVAAIAHLGQDRSGHCRALLKIQPGVTTAAQPIAWLLTDDEQKPAPVWQIPTWFQTHATVVWAVRTDCLRLPVYQPESGTSSEPSNTKDASHVDPVTTPETALIHLLQAQPGVGTEE</sequence>
<evidence type="ECO:0000313" key="7">
    <source>
        <dbReference type="EMBL" id="CAI3994730.1"/>
    </source>
</evidence>
<evidence type="ECO:0000256" key="4">
    <source>
        <dbReference type="ARBA" id="ARBA00022833"/>
    </source>
</evidence>
<dbReference type="InterPro" id="IPR038765">
    <property type="entry name" value="Papain-like_cys_pep_sf"/>
</dbReference>
<dbReference type="GO" id="GO:0000977">
    <property type="term" value="F:RNA polymerase II transcription regulatory region sequence-specific DNA binding"/>
    <property type="evidence" value="ECO:0007669"/>
    <property type="project" value="TreeGrafter"/>
</dbReference>
<keyword evidence="2" id="KW-0677">Repeat</keyword>
<feature type="compositionally biased region" description="Polar residues" evidence="5">
    <location>
        <begin position="1534"/>
        <end position="1545"/>
    </location>
</feature>
<evidence type="ECO:0000256" key="2">
    <source>
        <dbReference type="ARBA" id="ARBA00022737"/>
    </source>
</evidence>
<feature type="domain" description="C2H2-type" evidence="6">
    <location>
        <begin position="740"/>
        <end position="761"/>
    </location>
</feature>
<dbReference type="GO" id="GO:0008270">
    <property type="term" value="F:zinc ion binding"/>
    <property type="evidence" value="ECO:0007669"/>
    <property type="project" value="UniProtKB-KW"/>
</dbReference>
<dbReference type="PANTHER" id="PTHR24409">
    <property type="entry name" value="ZINC FINGER PROTEIN 142"/>
    <property type="match status" value="1"/>
</dbReference>
<reference evidence="8 9" key="2">
    <citation type="submission" date="2024-05" db="EMBL/GenBank/DDBJ databases">
        <authorList>
            <person name="Chen Y."/>
            <person name="Shah S."/>
            <person name="Dougan E. K."/>
            <person name="Thang M."/>
            <person name="Chan C."/>
        </authorList>
    </citation>
    <scope>NUCLEOTIDE SEQUENCE [LARGE SCALE GENOMIC DNA]</scope>
</reference>
<comment type="caution">
    <text evidence="7">The sequence shown here is derived from an EMBL/GenBank/DDBJ whole genome shotgun (WGS) entry which is preliminary data.</text>
</comment>
<name>A0A9P1G1R7_9DINO</name>
<keyword evidence="9" id="KW-1185">Reference proteome</keyword>
<protein>
    <submittedName>
        <fullName evidence="8">Glucose-6-phosphate 1-epimerase</fullName>
    </submittedName>
</protein>
<feature type="region of interest" description="Disordered" evidence="5">
    <location>
        <begin position="1532"/>
        <end position="1552"/>
    </location>
</feature>
<dbReference type="EMBL" id="CAMXCT020001990">
    <property type="protein sequence ID" value="CAL1148105.1"/>
    <property type="molecule type" value="Genomic_DNA"/>
</dbReference>
<accession>A0A9P1G1R7</accession>
<gene>
    <name evidence="7" type="ORF">C1SCF055_LOCUS21356</name>
</gene>
<feature type="domain" description="C2H2-type" evidence="6">
    <location>
        <begin position="847"/>
        <end position="868"/>
    </location>
</feature>
<dbReference type="InterPro" id="IPR013087">
    <property type="entry name" value="Znf_C2H2_type"/>
</dbReference>
<dbReference type="SUPFAM" id="SSF54001">
    <property type="entry name" value="Cysteine proteinases"/>
    <property type="match status" value="1"/>
</dbReference>
<dbReference type="PANTHER" id="PTHR24409:SF295">
    <property type="entry name" value="AZ2-RELATED"/>
    <property type="match status" value="1"/>
</dbReference>
<keyword evidence="1" id="KW-0479">Metal-binding</keyword>
<keyword evidence="3" id="KW-0863">Zinc-finger</keyword>
<dbReference type="GO" id="GO:0005634">
    <property type="term" value="C:nucleus"/>
    <property type="evidence" value="ECO:0007669"/>
    <property type="project" value="TreeGrafter"/>
</dbReference>
<feature type="region of interest" description="Disordered" evidence="5">
    <location>
        <begin position="1013"/>
        <end position="1041"/>
    </location>
</feature>
<dbReference type="SMART" id="SM00355">
    <property type="entry name" value="ZnF_C2H2"/>
    <property type="match status" value="7"/>
</dbReference>
<dbReference type="EMBL" id="CAMXCT010001990">
    <property type="protein sequence ID" value="CAI3994730.1"/>
    <property type="molecule type" value="Genomic_DNA"/>
</dbReference>
<organism evidence="7">
    <name type="scientific">Cladocopium goreaui</name>
    <dbReference type="NCBI Taxonomy" id="2562237"/>
    <lineage>
        <taxon>Eukaryota</taxon>
        <taxon>Sar</taxon>
        <taxon>Alveolata</taxon>
        <taxon>Dinophyceae</taxon>
        <taxon>Suessiales</taxon>
        <taxon>Symbiodiniaceae</taxon>
        <taxon>Cladocopium</taxon>
    </lineage>
</organism>
<dbReference type="Proteomes" id="UP001152797">
    <property type="component" value="Unassembled WGS sequence"/>
</dbReference>
<dbReference type="PROSITE" id="PS00028">
    <property type="entry name" value="ZINC_FINGER_C2H2_1"/>
    <property type="match status" value="3"/>
</dbReference>
<proteinExistence type="predicted"/>
<evidence type="ECO:0000256" key="3">
    <source>
        <dbReference type="ARBA" id="ARBA00022771"/>
    </source>
</evidence>
<feature type="domain" description="C2H2-type" evidence="6">
    <location>
        <begin position="652"/>
        <end position="673"/>
    </location>
</feature>
<evidence type="ECO:0000313" key="8">
    <source>
        <dbReference type="EMBL" id="CAL4782042.1"/>
    </source>
</evidence>
<evidence type="ECO:0000313" key="9">
    <source>
        <dbReference type="Proteomes" id="UP001152797"/>
    </source>
</evidence>
<evidence type="ECO:0000256" key="5">
    <source>
        <dbReference type="SAM" id="MobiDB-lite"/>
    </source>
</evidence>
<evidence type="ECO:0000259" key="6">
    <source>
        <dbReference type="PROSITE" id="PS00028"/>
    </source>
</evidence>
<dbReference type="EMBL" id="CAMXCT030001990">
    <property type="protein sequence ID" value="CAL4782042.1"/>
    <property type="molecule type" value="Genomic_DNA"/>
</dbReference>
<feature type="compositionally biased region" description="Basic and acidic residues" evidence="5">
    <location>
        <begin position="1023"/>
        <end position="1036"/>
    </location>
</feature>
<dbReference type="OrthoDB" id="435564at2759"/>
<keyword evidence="4" id="KW-0862">Zinc</keyword>
<dbReference type="GO" id="GO:0000981">
    <property type="term" value="F:DNA-binding transcription factor activity, RNA polymerase II-specific"/>
    <property type="evidence" value="ECO:0007669"/>
    <property type="project" value="TreeGrafter"/>
</dbReference>
<reference evidence="7" key="1">
    <citation type="submission" date="2022-10" db="EMBL/GenBank/DDBJ databases">
        <authorList>
            <person name="Chen Y."/>
            <person name="Dougan E. K."/>
            <person name="Chan C."/>
            <person name="Rhodes N."/>
            <person name="Thang M."/>
        </authorList>
    </citation>
    <scope>NUCLEOTIDE SEQUENCE</scope>
</reference>